<comment type="caution">
    <text evidence="6">The sequence shown here is derived from an EMBL/GenBank/DDBJ whole genome shotgun (WGS) entry which is preliminary data.</text>
</comment>
<dbReference type="Gene3D" id="4.10.60.10">
    <property type="entry name" value="Zinc finger, CCHC-type"/>
    <property type="match status" value="1"/>
</dbReference>
<evidence type="ECO:0000256" key="2">
    <source>
        <dbReference type="ARBA" id="ARBA00022771"/>
    </source>
</evidence>
<keyword evidence="3" id="KW-0862">Zinc</keyword>
<dbReference type="Pfam" id="PF13696">
    <property type="entry name" value="zf-CCHC_2"/>
    <property type="match status" value="1"/>
</dbReference>
<sequence>MGVIDEEETRKILELVNTPALDWLGQGCYSGGSYVKGGKYGRTRGGLPKKTPPEGYLCHRCHVGGHFIQHCPTNGDPNYDVKRVKAATGIPKSMLKVDPEGRYVLRNGEVAVMKPNEDIFEKEMEGIPARRSSWRAINRILECDTSSSSGSGDGSGSESTFFRVQDLVSFVHWPSQTCKISSTTLSATSSCSSSKEQQKPTDRVNSLPPMAKRARIAESADESKATIAPMNVKEIASKGNLHGIDEEVDQRKLNSSENGKKRKRNASDQNFKACEDYMMMPTGSGAYNPYWTGMWGGMEGSYPEPYYTDSMGGYGYSHLGMPYGNTMPQDFWFTMNSEQAGEEASLVAGFPH</sequence>
<keyword evidence="7" id="KW-1185">Reference proteome</keyword>
<dbReference type="InterPro" id="IPR025829">
    <property type="entry name" value="Zn_knuckle_CX2CX3GHX4C"/>
</dbReference>
<gene>
    <name evidence="6" type="ORF">H0E87_022631</name>
</gene>
<dbReference type="GO" id="GO:0005634">
    <property type="term" value="C:nucleus"/>
    <property type="evidence" value="ECO:0007669"/>
    <property type="project" value="TreeGrafter"/>
</dbReference>
<evidence type="ECO:0000256" key="1">
    <source>
        <dbReference type="ARBA" id="ARBA00022723"/>
    </source>
</evidence>
<dbReference type="InterPro" id="IPR033489">
    <property type="entry name" value="RBBP6"/>
</dbReference>
<feature type="domain" description="Zinc knuckle CX2CX3GHX4C" evidence="5">
    <location>
        <begin position="53"/>
        <end position="73"/>
    </location>
</feature>
<reference evidence="6" key="1">
    <citation type="journal article" date="2021" name="J. Hered.">
        <title>Genome Assembly of Salicaceae Populus deltoides (Eastern Cottonwood) I-69 Based on Nanopore Sequencing and Hi-C Technologies.</title>
        <authorList>
            <person name="Bai S."/>
            <person name="Wu H."/>
            <person name="Zhang J."/>
            <person name="Pan Z."/>
            <person name="Zhao W."/>
            <person name="Li Z."/>
            <person name="Tong C."/>
        </authorList>
    </citation>
    <scope>NUCLEOTIDE SEQUENCE</scope>
    <source>
        <tissue evidence="6">Leaf</tissue>
    </source>
</reference>
<feature type="region of interest" description="Disordered" evidence="4">
    <location>
        <begin position="184"/>
        <end position="225"/>
    </location>
</feature>
<proteinExistence type="predicted"/>
<keyword evidence="2" id="KW-0863">Zinc-finger</keyword>
<organism evidence="6 7">
    <name type="scientific">Populus deltoides</name>
    <name type="common">Eastern poplar</name>
    <name type="synonym">Eastern cottonwood</name>
    <dbReference type="NCBI Taxonomy" id="3696"/>
    <lineage>
        <taxon>Eukaryota</taxon>
        <taxon>Viridiplantae</taxon>
        <taxon>Streptophyta</taxon>
        <taxon>Embryophyta</taxon>
        <taxon>Tracheophyta</taxon>
        <taxon>Spermatophyta</taxon>
        <taxon>Magnoliopsida</taxon>
        <taxon>eudicotyledons</taxon>
        <taxon>Gunneridae</taxon>
        <taxon>Pentapetalae</taxon>
        <taxon>rosids</taxon>
        <taxon>fabids</taxon>
        <taxon>Malpighiales</taxon>
        <taxon>Salicaceae</taxon>
        <taxon>Saliceae</taxon>
        <taxon>Populus</taxon>
    </lineage>
</organism>
<dbReference type="EMBL" id="JACEGQ020000013">
    <property type="protein sequence ID" value="KAH8490174.1"/>
    <property type="molecule type" value="Genomic_DNA"/>
</dbReference>
<dbReference type="GO" id="GO:0061630">
    <property type="term" value="F:ubiquitin protein ligase activity"/>
    <property type="evidence" value="ECO:0007669"/>
    <property type="project" value="InterPro"/>
</dbReference>
<evidence type="ECO:0000256" key="3">
    <source>
        <dbReference type="ARBA" id="ARBA00022833"/>
    </source>
</evidence>
<protein>
    <recommendedName>
        <fullName evidence="5">Zinc knuckle CX2CX3GHX4C domain-containing protein</fullName>
    </recommendedName>
</protein>
<dbReference type="GO" id="GO:0008270">
    <property type="term" value="F:zinc ion binding"/>
    <property type="evidence" value="ECO:0007669"/>
    <property type="project" value="UniProtKB-KW"/>
</dbReference>
<evidence type="ECO:0000313" key="6">
    <source>
        <dbReference type="EMBL" id="KAH8490174.1"/>
    </source>
</evidence>
<keyword evidence="1" id="KW-0479">Metal-binding</keyword>
<feature type="region of interest" description="Disordered" evidence="4">
    <location>
        <begin position="246"/>
        <end position="267"/>
    </location>
</feature>
<evidence type="ECO:0000313" key="7">
    <source>
        <dbReference type="Proteomes" id="UP000807159"/>
    </source>
</evidence>
<accession>A0A8T2XC01</accession>
<dbReference type="GO" id="GO:0016567">
    <property type="term" value="P:protein ubiquitination"/>
    <property type="evidence" value="ECO:0007669"/>
    <property type="project" value="InterPro"/>
</dbReference>
<evidence type="ECO:0000259" key="5">
    <source>
        <dbReference type="Pfam" id="PF13696"/>
    </source>
</evidence>
<dbReference type="GO" id="GO:0006511">
    <property type="term" value="P:ubiquitin-dependent protein catabolic process"/>
    <property type="evidence" value="ECO:0007669"/>
    <property type="project" value="TreeGrafter"/>
</dbReference>
<feature type="compositionally biased region" description="Low complexity" evidence="4">
    <location>
        <begin position="184"/>
        <end position="194"/>
    </location>
</feature>
<dbReference type="AlphaFoldDB" id="A0A8T2XC01"/>
<dbReference type="Proteomes" id="UP000807159">
    <property type="component" value="Chromosome 13"/>
</dbReference>
<name>A0A8T2XC01_POPDE</name>
<dbReference type="PANTHER" id="PTHR15439">
    <property type="entry name" value="RETINOBLASTOMA-BINDING PROTEIN 6"/>
    <property type="match status" value="1"/>
</dbReference>
<dbReference type="PANTHER" id="PTHR15439:SF0">
    <property type="entry name" value="CELL DIVISION CYCLE AND APOPTOSIS REGULATOR PROTEIN 1-RELATED"/>
    <property type="match status" value="1"/>
</dbReference>
<feature type="compositionally biased region" description="Basic and acidic residues" evidence="4">
    <location>
        <begin position="215"/>
        <end position="224"/>
    </location>
</feature>
<evidence type="ECO:0000256" key="4">
    <source>
        <dbReference type="SAM" id="MobiDB-lite"/>
    </source>
</evidence>
<dbReference type="GO" id="GO:0006397">
    <property type="term" value="P:mRNA processing"/>
    <property type="evidence" value="ECO:0007669"/>
    <property type="project" value="InterPro"/>
</dbReference>